<protein>
    <recommendedName>
        <fullName evidence="3">Microbial-type PARG catalytic domain-containing protein</fullName>
    </recommendedName>
</protein>
<gene>
    <name evidence="1" type="ORF">Mal52_50660</name>
</gene>
<accession>A0A517ZVR3</accession>
<name>A0A517ZVR3_9PLAN</name>
<dbReference type="AlphaFoldDB" id="A0A517ZVR3"/>
<sequence length="332" mass="36080">MTWFESLTGFPEESAEHVRANITIDGTTMTSAANGRQMTFGRLETPTLAELRSRAQSVPRLKAGLKVSEVLGDVQELHQEPAHAGALFQVASQFNLLEMVGPSATPEYGVGIYENDRTQGPACAIACGAGTIYRNYFADVNGRTGQTSENQIDCLNDLGLALGNTENQLWTMRNGYALASENGLQEISARLTACSEAERDALRQRLRIGIQWESEVTLGNNPQTVSQAYCSALPVAYSVLPADQWAGFAQLVLEAAYEATFCAAILNAELTGNKRLFLTLLGGGAFGNRDDWIFAAIKRALDLYADFDLDVAIVSYRSPRPGVQELIDRRGS</sequence>
<evidence type="ECO:0008006" key="3">
    <source>
        <dbReference type="Google" id="ProtNLM"/>
    </source>
</evidence>
<dbReference type="PANTHER" id="PTHR35609:SF1">
    <property type="entry name" value="MACRO DOMAIN-CONTAINING PROTEIN"/>
    <property type="match status" value="1"/>
</dbReference>
<evidence type="ECO:0000313" key="1">
    <source>
        <dbReference type="EMBL" id="QDU46545.1"/>
    </source>
</evidence>
<dbReference type="KEGG" id="sdyn:Mal52_50660"/>
<keyword evidence="2" id="KW-1185">Reference proteome</keyword>
<organism evidence="1 2">
    <name type="scientific">Symmachiella dynata</name>
    <dbReference type="NCBI Taxonomy" id="2527995"/>
    <lineage>
        <taxon>Bacteria</taxon>
        <taxon>Pseudomonadati</taxon>
        <taxon>Planctomycetota</taxon>
        <taxon>Planctomycetia</taxon>
        <taxon>Planctomycetales</taxon>
        <taxon>Planctomycetaceae</taxon>
        <taxon>Symmachiella</taxon>
    </lineage>
</organism>
<dbReference type="PANTHER" id="PTHR35609">
    <property type="entry name" value="MACRO DOMAIN-CONTAINING PROTEIN"/>
    <property type="match status" value="1"/>
</dbReference>
<dbReference type="RefSeq" id="WP_145379045.1">
    <property type="nucleotide sequence ID" value="NZ_CP036276.1"/>
</dbReference>
<evidence type="ECO:0000313" key="2">
    <source>
        <dbReference type="Proteomes" id="UP000319383"/>
    </source>
</evidence>
<dbReference type="Proteomes" id="UP000319383">
    <property type="component" value="Chromosome"/>
</dbReference>
<reference evidence="1 2" key="1">
    <citation type="submission" date="2019-02" db="EMBL/GenBank/DDBJ databases">
        <title>Deep-cultivation of Planctomycetes and their phenomic and genomic characterization uncovers novel biology.</title>
        <authorList>
            <person name="Wiegand S."/>
            <person name="Jogler M."/>
            <person name="Boedeker C."/>
            <person name="Pinto D."/>
            <person name="Vollmers J."/>
            <person name="Rivas-Marin E."/>
            <person name="Kohn T."/>
            <person name="Peeters S.H."/>
            <person name="Heuer A."/>
            <person name="Rast P."/>
            <person name="Oberbeckmann S."/>
            <person name="Bunk B."/>
            <person name="Jeske O."/>
            <person name="Meyerdierks A."/>
            <person name="Storesund J.E."/>
            <person name="Kallscheuer N."/>
            <person name="Luecker S."/>
            <person name="Lage O.M."/>
            <person name="Pohl T."/>
            <person name="Merkel B.J."/>
            <person name="Hornburger P."/>
            <person name="Mueller R.-W."/>
            <person name="Bruemmer F."/>
            <person name="Labrenz M."/>
            <person name="Spormann A.M."/>
            <person name="Op den Camp H."/>
            <person name="Overmann J."/>
            <person name="Amann R."/>
            <person name="Jetten M.S.M."/>
            <person name="Mascher T."/>
            <person name="Medema M.H."/>
            <person name="Devos D.P."/>
            <person name="Kaster A.-K."/>
            <person name="Ovreas L."/>
            <person name="Rohde M."/>
            <person name="Galperin M.Y."/>
            <person name="Jogler C."/>
        </authorList>
    </citation>
    <scope>NUCLEOTIDE SEQUENCE [LARGE SCALE GENOMIC DNA]</scope>
    <source>
        <strain evidence="1 2">Mal52</strain>
    </source>
</reference>
<proteinExistence type="predicted"/>
<dbReference type="EMBL" id="CP036276">
    <property type="protein sequence ID" value="QDU46545.1"/>
    <property type="molecule type" value="Genomic_DNA"/>
</dbReference>